<accession>A0A290XED3</accession>
<evidence type="ECO:0000259" key="2">
    <source>
        <dbReference type="Pfam" id="PF00144"/>
    </source>
</evidence>
<dbReference type="Gene3D" id="3.40.710.10">
    <property type="entry name" value="DD-peptidase/beta-lactamase superfamily"/>
    <property type="match status" value="1"/>
</dbReference>
<evidence type="ECO:0000256" key="1">
    <source>
        <dbReference type="SAM" id="SignalP"/>
    </source>
</evidence>
<feature type="signal peptide" evidence="1">
    <location>
        <begin position="1"/>
        <end position="23"/>
    </location>
</feature>
<organism evidence="3 4">
    <name type="scientific">Luteimonas chenhongjianii</name>
    <dbReference type="NCBI Taxonomy" id="2006110"/>
    <lineage>
        <taxon>Bacteria</taxon>
        <taxon>Pseudomonadati</taxon>
        <taxon>Pseudomonadota</taxon>
        <taxon>Gammaproteobacteria</taxon>
        <taxon>Lysobacterales</taxon>
        <taxon>Lysobacteraceae</taxon>
        <taxon>Luteimonas</taxon>
    </lineage>
</organism>
<dbReference type="OrthoDB" id="9799367at2"/>
<name>A0A290XED3_9GAMM</name>
<reference evidence="4" key="1">
    <citation type="submission" date="2017-09" db="EMBL/GenBank/DDBJ databases">
        <title>Luteimonas liuhanmingii sp.nov., isolated from the intestinal contents of Tibetan Plateau Pika in Yushu, Qinghai Province, China.</title>
        <authorList>
            <person name="Gui Z."/>
        </authorList>
    </citation>
    <scope>NUCLEOTIDE SEQUENCE [LARGE SCALE GENOMIC DNA]</scope>
    <source>
        <strain evidence="4">100111</strain>
    </source>
</reference>
<dbReference type="EMBL" id="CP023406">
    <property type="protein sequence ID" value="ATD67524.1"/>
    <property type="molecule type" value="Genomic_DNA"/>
</dbReference>
<dbReference type="KEGG" id="lum:CNR27_08815"/>
<dbReference type="Proteomes" id="UP000218968">
    <property type="component" value="Chromosome"/>
</dbReference>
<keyword evidence="1" id="KW-0732">Signal</keyword>
<dbReference type="GO" id="GO:0016787">
    <property type="term" value="F:hydrolase activity"/>
    <property type="evidence" value="ECO:0007669"/>
    <property type="project" value="UniProtKB-KW"/>
</dbReference>
<dbReference type="RefSeq" id="WP_096298032.1">
    <property type="nucleotide sequence ID" value="NZ_CP023406.1"/>
</dbReference>
<dbReference type="InterPro" id="IPR012338">
    <property type="entry name" value="Beta-lactam/transpept-like"/>
</dbReference>
<dbReference type="InterPro" id="IPR050789">
    <property type="entry name" value="Diverse_Enzym_Activities"/>
</dbReference>
<evidence type="ECO:0000313" key="4">
    <source>
        <dbReference type="Proteomes" id="UP000218968"/>
    </source>
</evidence>
<evidence type="ECO:0000313" key="3">
    <source>
        <dbReference type="EMBL" id="ATD67524.1"/>
    </source>
</evidence>
<feature type="domain" description="Beta-lactamase-related" evidence="2">
    <location>
        <begin position="140"/>
        <end position="421"/>
    </location>
</feature>
<dbReference type="InterPro" id="IPR001466">
    <property type="entry name" value="Beta-lactam-related"/>
</dbReference>
<gene>
    <name evidence="3" type="ORF">CNR27_08815</name>
</gene>
<dbReference type="Pfam" id="PF00144">
    <property type="entry name" value="Beta-lactamase"/>
    <property type="match status" value="1"/>
</dbReference>
<dbReference type="SUPFAM" id="SSF56601">
    <property type="entry name" value="beta-lactamase/transpeptidase-like"/>
    <property type="match status" value="1"/>
</dbReference>
<sequence>MSSSITRTWVLLVGIAAATGVAAQEPAPPEPAPLTAAQSDPRVMGWMQGFPPPPDKRITQPDSVYFSFPRLRWSVCHIRQLLPTIGISRGLGDPVPLRYVGDRELERLGREIDALSFTPLDGRPPMTWEQSLAANYTDGILVFHRDRVVYERYFGCLGDDGKHAAMSMTKSLTGLLAQILVAEGRLDENAKVVDIVPEVARSAYADATVRQVMDMTTGVRYSEDYADPDADIWQYAAAASPLPKGEDYAGPNGYFEYLAQVQPEGANGAAFHYKTVDADMVGWIVSRVSGKSVSELASEQLWRPMGAEQDAYMTVDAIGTPYAGGGLSAGLRDMGRLGLLMLQEGVINGRRLFPAEVVRHIRGGGDPARFGNAYPALVGGSYTSLWWVYPGEHDVIAARGVHGQTIYVDFNAQVVIVRFASFPKAQNTLIDPTSIPAFQALAGYLQAAADR</sequence>
<dbReference type="PANTHER" id="PTHR43283">
    <property type="entry name" value="BETA-LACTAMASE-RELATED"/>
    <property type="match status" value="1"/>
</dbReference>
<dbReference type="AlphaFoldDB" id="A0A290XED3"/>
<keyword evidence="4" id="KW-1185">Reference proteome</keyword>
<dbReference type="PANTHER" id="PTHR43283:SF7">
    <property type="entry name" value="BETA-LACTAMASE-RELATED DOMAIN-CONTAINING PROTEIN"/>
    <property type="match status" value="1"/>
</dbReference>
<proteinExistence type="predicted"/>
<keyword evidence="3" id="KW-0378">Hydrolase</keyword>
<feature type="chain" id="PRO_5011996195" evidence="1">
    <location>
        <begin position="24"/>
        <end position="451"/>
    </location>
</feature>
<protein>
    <submittedName>
        <fullName evidence="3">6-aminohexanoate hydrolase</fullName>
    </submittedName>
</protein>